<evidence type="ECO:0000259" key="7">
    <source>
        <dbReference type="PROSITE" id="PS50075"/>
    </source>
</evidence>
<dbReference type="Proteomes" id="UP000242444">
    <property type="component" value="Unassembled WGS sequence"/>
</dbReference>
<evidence type="ECO:0000313" key="8">
    <source>
        <dbReference type="EMBL" id="OZM71813.1"/>
    </source>
</evidence>
<dbReference type="InterPro" id="IPR006162">
    <property type="entry name" value="Ppantetheine_attach_site"/>
</dbReference>
<reference evidence="8 9" key="1">
    <citation type="submission" date="2017-07" db="EMBL/GenBank/DDBJ databases">
        <title>Amycolatopsis antarcticus sp. nov., isolated from the surface of an Antarcticus brown macroalga.</title>
        <authorList>
            <person name="Wang J."/>
            <person name="Leiva S."/>
            <person name="Huang J."/>
            <person name="Huang Y."/>
        </authorList>
    </citation>
    <scope>NUCLEOTIDE SEQUENCE [LARGE SCALE GENOMIC DNA]</scope>
    <source>
        <strain evidence="8 9">AU-G6</strain>
    </source>
</reference>
<dbReference type="GO" id="GO:0031177">
    <property type="term" value="F:phosphopantetheine binding"/>
    <property type="evidence" value="ECO:0007669"/>
    <property type="project" value="InterPro"/>
</dbReference>
<evidence type="ECO:0000256" key="4">
    <source>
        <dbReference type="ARBA" id="ARBA00022737"/>
    </source>
</evidence>
<dbReference type="GO" id="GO:0008610">
    <property type="term" value="P:lipid biosynthetic process"/>
    <property type="evidence" value="ECO:0007669"/>
    <property type="project" value="UniProtKB-ARBA"/>
</dbReference>
<evidence type="ECO:0000256" key="1">
    <source>
        <dbReference type="ARBA" id="ARBA00001957"/>
    </source>
</evidence>
<feature type="compositionally biased region" description="Basic and acidic residues" evidence="6">
    <location>
        <begin position="51"/>
        <end position="65"/>
    </location>
</feature>
<dbReference type="FunFam" id="3.40.50.980:FF:000001">
    <property type="entry name" value="Non-ribosomal peptide synthetase"/>
    <property type="match status" value="2"/>
</dbReference>
<dbReference type="Gene3D" id="1.10.1200.10">
    <property type="entry name" value="ACP-like"/>
    <property type="match status" value="4"/>
</dbReference>
<feature type="compositionally biased region" description="Basic residues" evidence="6">
    <location>
        <begin position="1"/>
        <end position="13"/>
    </location>
</feature>
<protein>
    <recommendedName>
        <fullName evidence="7">Carrier domain-containing protein</fullName>
    </recommendedName>
</protein>
<keyword evidence="5" id="KW-0045">Antibiotic biosynthesis</keyword>
<dbReference type="GO" id="GO:0072330">
    <property type="term" value="P:monocarboxylic acid biosynthetic process"/>
    <property type="evidence" value="ECO:0007669"/>
    <property type="project" value="UniProtKB-ARBA"/>
</dbReference>
<dbReference type="CDD" id="cd05930">
    <property type="entry name" value="A_NRPS"/>
    <property type="match status" value="1"/>
</dbReference>
<dbReference type="InterPro" id="IPR010060">
    <property type="entry name" value="NRPS_synth"/>
</dbReference>
<dbReference type="NCBIfam" id="NF003417">
    <property type="entry name" value="PRK04813.1"/>
    <property type="match status" value="4"/>
</dbReference>
<dbReference type="Pfam" id="PF00550">
    <property type="entry name" value="PP-binding"/>
    <property type="match status" value="4"/>
</dbReference>
<evidence type="ECO:0000313" key="9">
    <source>
        <dbReference type="Proteomes" id="UP000242444"/>
    </source>
</evidence>
<dbReference type="GO" id="GO:0009366">
    <property type="term" value="C:enterobactin synthetase complex"/>
    <property type="evidence" value="ECO:0007669"/>
    <property type="project" value="TreeGrafter"/>
</dbReference>
<dbReference type="InterPro" id="IPR000873">
    <property type="entry name" value="AMP-dep_synth/lig_dom"/>
</dbReference>
<evidence type="ECO:0000256" key="2">
    <source>
        <dbReference type="ARBA" id="ARBA00022450"/>
    </source>
</evidence>
<dbReference type="InterPro" id="IPR045851">
    <property type="entry name" value="AMP-bd_C_sf"/>
</dbReference>
<dbReference type="FunFam" id="1.10.1200.10:FF:000016">
    <property type="entry name" value="Non-ribosomal peptide synthase"/>
    <property type="match status" value="1"/>
</dbReference>
<sequence>MEGRRQRRRRGTGRRGGEVRRRERPVRLPLPHVRARGHGNDAALRGAAEGGSRDRAGHGARDRSRALSGRRVRTPRARRAAGARKQARVQRGSQAVSVVRVPGGSGERLPLTAAQAGVWFGQRLDRSSPAYNTAEYVEIHGELDERAFTEALRSTLAEADIFSVRFGEDGDVPWQHTGAAAPPGLSIMDLTGAVDPDRRAREWMDADLAVAADLEGGTLATEALLRVGARRYLWYQRCHHILLDGYGFTIVARRVAERYTALDAGAEPPANPFRPLADLVTEDAAYRESPAYAADRRFWADRMADRPDPASPARPAAPAHGFLRERATVPPEVVAALSAATGSARAGWAELVGAALAAYLHRATGAGPVVLGLPLMGRLGSAGARIPATAVNVVPLRVGTGPATTFGELTAAVAAELAAIRPHHRYRGEDIRRDLGLLGAGRRLVGPWINIKPFATTPRFADLSATTHYLAAGPVDDLSVTVQGAPDGSGLVLEFDGNPNAYDRPALRRHADRFTALLEVLARGGADQPIGRADLAPESELRAVLDHGRAPRTAHRDTDLLAEFARQAARTPELPAVRGAGLELSYAELARRSDRLAATLTERGAGPGSVVAVAVPRTPDLVTALLGVLKSGAAYLPMDPDFPPARLRHMLDDATPAVLLTTASTVTGLDHPHRLELDDPATGALLGAPGPAPAHRAHRPSSAAYVIHTSGSTGVPKGVVVSHRNLGNFLASMRERFALSAADRFLAVTTVSFDIAALELFVPLLDGATVVLADRAEVRDPARLAALAAAEAVTAMQATPSLWQAIVELAPRVVRGLRVLVGGEALPAGLARTLAASAARVTNLYGPTETTIWSTARELTGWTGGPPPIGDPIPNTAAYVLDRALRPVPDGEVGELYLAGDGVATGYLGRAGLTAGRFIADPFGPPGTRMYRTGDLARRRHGELDCLGRTDHQVKVRGFRIELGEIEARLGLLDGVGACAVVATGGADNRLLAFLVPETGSALPVTHRVREHLAEALPEYMVPSAFTELSRLPLTPNGKIDRAALSTSDIDGSGTAGAFRPDGSAHVPSDDPHEAVLRALFGAVLGIGDTGAHDDFFELGGHSLLAVRLVTRIRTELGRELPVGRVFDAPTPSALAAHLATADPARPALRPAERPTPLPVSAGQHRLWLLHRLDGGAAYNLPLALHLHGPLDPVALRSAVDDLVARHESLRTVFGETEGVVHQYVRAADEVRVPFEIAGTTGPELAGAMAARSRGTFDLADELPIRATLFRVGSEEHVLLLLAHHIATDEWSLRPMLRDLETAYTARLAGEVPDRAPLPVQYADHTLWQRALLGDPDEPTALARTQLDHWAGALAGLPEEATLPSGRPRPPRPGGSGVSVDLDLDPGLLADLRALGRASGTSVFMVLHAALAALLTRCGAGTDIPIGIPVAGRSDRAAEDLVGFFVNTVVARVDTSGDPTVRDLLDRVRTADLAALAHDEVPFERVLDRIDPPRSASRPPLFQVMFAYRNVGEEPETFAGLGARTELVGTGTAKVDVTLNVTESAEELHGFLEFSLDLFDHGVAESFTRRFADFLTAATRSADTTIGALPVLHESERSLIAAANDTAHRVPGHTLADLMRERFAATPDAEALVFRGERLSYAELDARTAHLAAALRDRGVGPDRVVAVLLPRSADLVVTLLAVVRAGGAYLPVDPEYPAGRVRYLLDDARPCLVVDPDSYAELRATPAASTVSISDGAQAGGDAAYLLYTSGSTGRPKGVLVSHDAIVNRLLWMAEHYGFGPADRFLQKTPAGFDVSVWEFFLPLVTGGTLVVAEPGDHRDAERLATLIAEERISTVHFVPSMLGAFLAGTAGPLPRTLRRIVCSGEALPADLVTRTAERTGAALHNLYGPTEAAVDVSYWDTTGAVAGEPVPIGLPVWNTALHVLDTSLRPVPPGVTGELYLAGRQLARGYHARPGMTASRFVADPFGPPGGRLYRTGDLVRRRADGAIVYLGRADEQVKIRGQRVEPGEIEARLLESPDVAAAAVLLRSGALVAYCVPASGRAIDAHALRAGLAGTLPAHMVPGAFVPLAELPLTANGKLHRAALPDPDRTAAGRAARTPAEHTVAAAFAEVLGLDQVGVEAGFFESGGDSILAIHLVAALSRAGLRVTPREVVQAGTVERLAELATLAEEPAGPTAEDHGPVAPTPMLRWLLERGGPVARYSQAALLRTPAELTAAELPALLSGLARRHGLLRARLTDTGADARLVVAAPGEQVPSARVVRAGTDPASAAAAELDEEIAALDPAEGRMLRVVWFDAGPAEPGRLLLVAHHLLVDAVSWHVLAEDLAAIHAALPGDPAPPSGTSFREWADGLAGEAAGRRPEIAYWEDLAATRAGDDALPVPGPGHTMAGVVRRSTVVPAEITAAATGALPAAFHCGVQDVLLAGLALAFARVRTSRSLVVDVEGHGRTGDGPASTAGWFTSLYPVRTDLADLDLGDVFDGGEHAGTALKRVKESLRSVPGEGRGYGLLRYLDPVGRERLSGTRRALVFNYLGRAAGGTGDWTGTAELGPLPGGADADLGAGHTVEINVVLDERDTGARLDIHWSTVDELIGGAEVDALAGAWIEALGALAEHVRRPGSGGHSPSDFPLVPLDQRRIDAFAAAPGGLADVLPVAPLQAGLLFHAEARRGGSDVYTVVLPFDLRGALDAQRLRAEVDALARRHAVLRTEFHTREDGPPVQVVRAEARPGWRQVDLTGSDDPVGEAERLIERERRTPFDLASAPLIRATLIRLGQDEHRFVLCHHHILLDGWSSTSISHELFAAYNGEEAGPAPRPYADHLRRLSTMDHPRSREAWAAALDGLDEPTMLVPHDPGAGTDWPARTGWELDEDLSGTLRRWTRERGLTVNTLVQGVWALLLARLTGRQDVVFGTTVSGRSAELTGVTRMVGLFINTIPVRVRVRPEETAEDYLARILDEQTRLLDHHHLGLAQVQRIAGTGELFDTLVVVENYPVPPGSAAHGDGITVSGGTPVDATHYPVTLIVAPEERCYVGISHQPGVPAAQARDLLNRFTALLRAVVAGPRRPVGRLGVADAEETERAVRRFNRTGEVRPSPSPARAFAEQAARTPGAIAVADARTELTYRELDAAAARLATLLADRGAGPETVVALALPRSVRMVVAVLAVHRAGAAYLPVDPAHPWSRTAQVLAEAGPVLILGEGGYQSPLDGLPCLALDDPGTALALREGPGMAPTPVPGTAAAYVIYTSGSTGRPKGVVVPGAALTGLADWARSEFGTDGLARVPASTPLGFDVSVFEMFAPLLCGGRIDIAEDVLALAEDRFRGQRFSLVSGVPSAMAGVLDGGLAEIDAGTVVLAGEALSAEFADAVRTALPSARLHNIYGPTEATVYATAWDVNAEHDGGRILIGAPIRGSRAYVLDSHLNPLPPGVAGELYLSGRLARGYLGRPGLTAERFVADPFGEPGGRLYRTGDLARWTADGRVDYLGRADHQVKVRGFRIELGEIEHVLTRHEAVRAAVVVARADERGGDRLVAYLHSEDGATERDPAMLERAVLEHCGTALPDYMVPAAVVVLDEFPLTASGKLDRAALPDPGGTPAVSGAAEAPAATGTARLLAEVFAEVLGVAEVGPRQNFFEAGGDSISSLRVVSRARAAGVALGVRDVMELGTPEGLAARAEALGVNVSTVDPAGDGAGPAEFPPTAIMRWLAERGGPSDRFVQWSVLHTPAGLDSAMLDDLLAAVLRAHPMLAATLTADGTLRPGTGAPVTARRVEVADLPAERVAALQERERQRAVDELDATSGVLLRAVWFDAGAGAAGRLLLVAGHLAVDGVSWRIIRDDLADAWARHRAGQKPEVTPEPVSFARWAVDAATPPPDREAELAGWRTLLAGDFRRIGSRPVDPERDRVGEAHVIETVLPAALTATLLSVTPAAAHATVQDVLLAGLATAVHRRGGDGPPVLVAVEGHGREEPREGVDLSRTVGWFTSRYPVRIADAGTPDETLALTKETLRTLPGGPLAGHGYGRLRHLDPAAAAELPAVPEIGFNYLGRFGEDDARAWSPAGPMGGGADPATGVAAAVDLTVVTEESAGEPRLRARWAVATGVLEPAEVAALAEHWQSALEELAAWSRSATPRHTPSDFPLIPLTPQDVRAIETAPGRGPVTDLLPLTPLQTGLFFLTGFADDGPDPYLMRFRIDLNGTVDGGRLRAAAGALLADHPNLRAGFTYTAAGTPVQFVPVTGTARCRVLDLRAEADPAAALATAEAEEERERFDPASPPLLRLTAAILPGGHSALLVTAHHLLFDGWSGPLLVAELLRAYGGGGTTAPGRPYRDYLAWLGRRDIAADRAAWRHALDGLEEPTLLAPAGAGDAERRARRQETVLPAGLTAELTAFLRSHGLTVATLVQVIWGLLLGRLTGREDVVFGAVVSGRPPELAGSASLIGLCANTVPVRVRADSGESLGDLLERVRLEQAALLEHQYLGLADIQREAAPGELFDTVLVVQNYPLDGAAVRDAAGELGLREVRAYDDTHYPVALVVEPGTELRLVWKYSAAAFGEDEIRRLGRRFELLCRAVVERPGTRSETVDVLLPGERDRLLLEHNRTARDRRPLGLAELFAAAAAAHPERTAVTDAGHSLSYAELDARSDELAGELAGLGAGPERIVAVALPRCANLIVAMLAVQKAGAVYLPVDPGYPEGRIAHMLADAAPSLLVTDAEADVRAPAGVPRLLLGTGASLTGRAVPAVRPSPAAAAYVIYTSGSTGVPKGTTVTHTGVADLVGTMTEAFDVGPGSRVLQFASVSFDTSVWELCMGVLTGATLVIVPDEARAGEPLAHFLRYHEITHATLPPAALSSLAPERVPAGMTVITAGEACTPALVRAWSADRPMFNSYGPTETTVDITLWECRDEPGMTAVPIGDPVHNTAVYLLDHRLRPVPEGVTGELYAAGTGLARGYLGRAGLTAARFVADPFGAAGSRLYRTGDLARRRPDGTLVYAGRADHQVKVRGFRIEPGEVEAVLTAHPVVGGAAVVAVPDTRGGNRLIGYLVADGELDVTDVRAAALRTLPDHMVPAVFVELDEFPLTPNGKLDRRALPEPPVATPAGQGPDAGGRVARTLAGIVGEVLGLPAIGSADDFFALGGDSISSIQVVSRAHAAGLDLRARDVFECRTVAALADLAASRETSGPRAAPVTADPVGTMPATPVMLWLRDLGGPIGRFSQSQVLRTPAGLTESGLLSVVRAVLGRHDMLRARLDRTEDGGWTLEVPPGDAVQPADLVSTVDVSAVDEYRLPDVVAEHLDRAADLLAPENGVLARFVWLRSGEGLPGRLIVLIHHLAVDGVSWRILPGDFAAAWAAVAAGTDPPDPASGTSFRAWARRLAEAGTEGEFAGELPHWRATLTAAPEGPAGGPTDPRRDLVGVARLIHQVVPAHRCAPLLTALPEAYGTGVQEVLLTALTLAVARGHARAGTPTRELLVRLEGHGRTELLAGADLSGTVGWFTTGYPVRLGIAGADLGDALAGGESAGRVLKAVKEQLVGVPGEQGLGYGVLRHLDPAAAPELAAYAEPEVSFNYLGRFTEPAGDTDWQPVAGASGVDGAAEPGQPMAHALEINAVAVEIDGETELHVDWLYAPGVIDDTGAHDLAETWLDTLDALADHAAGPAAGGHTPSDLALVSLSQHQIDTLEAKWGKA</sequence>
<comment type="caution">
    <text evidence="8">The sequence shown here is derived from an EMBL/GenBank/DDBJ whole genome shotgun (WGS) entry which is preliminary data.</text>
</comment>
<dbReference type="GO" id="GO:0005829">
    <property type="term" value="C:cytosol"/>
    <property type="evidence" value="ECO:0007669"/>
    <property type="project" value="TreeGrafter"/>
</dbReference>
<organism evidence="8 9">
    <name type="scientific">Amycolatopsis antarctica</name>
    <dbReference type="NCBI Taxonomy" id="1854586"/>
    <lineage>
        <taxon>Bacteria</taxon>
        <taxon>Bacillati</taxon>
        <taxon>Actinomycetota</taxon>
        <taxon>Actinomycetes</taxon>
        <taxon>Pseudonocardiales</taxon>
        <taxon>Pseudonocardiaceae</taxon>
        <taxon>Amycolatopsis</taxon>
    </lineage>
</organism>
<feature type="region of interest" description="Disordered" evidence="6">
    <location>
        <begin position="1"/>
        <end position="96"/>
    </location>
</feature>
<dbReference type="Gene3D" id="3.40.50.980">
    <property type="match status" value="6"/>
</dbReference>
<dbReference type="FunFam" id="2.30.38.10:FF:000001">
    <property type="entry name" value="Non-ribosomal peptide synthetase PvdI"/>
    <property type="match status" value="3"/>
</dbReference>
<dbReference type="InterPro" id="IPR020845">
    <property type="entry name" value="AMP-binding_CS"/>
</dbReference>
<dbReference type="PROSITE" id="PS50075">
    <property type="entry name" value="CARRIER"/>
    <property type="match status" value="4"/>
</dbReference>
<gene>
    <name evidence="8" type="ORF">CFN78_18475</name>
</gene>
<feature type="domain" description="Carrier" evidence="7">
    <location>
        <begin position="5096"/>
        <end position="5170"/>
    </location>
</feature>
<dbReference type="InParanoid" id="A0A263D050"/>
<keyword evidence="4" id="KW-0677">Repeat</keyword>
<dbReference type="InterPro" id="IPR010071">
    <property type="entry name" value="AA_adenyl_dom"/>
</dbReference>
<dbReference type="PANTHER" id="PTHR45527:SF1">
    <property type="entry name" value="FATTY ACID SYNTHASE"/>
    <property type="match status" value="1"/>
</dbReference>
<dbReference type="FunFam" id="3.40.50.12780:FF:000012">
    <property type="entry name" value="Non-ribosomal peptide synthetase"/>
    <property type="match status" value="3"/>
</dbReference>
<feature type="region of interest" description="Disordered" evidence="6">
    <location>
        <begin position="1358"/>
        <end position="1380"/>
    </location>
</feature>
<dbReference type="SUPFAM" id="SSF52777">
    <property type="entry name" value="CoA-dependent acyltransferases"/>
    <property type="match status" value="14"/>
</dbReference>
<dbReference type="CDD" id="cd19540">
    <property type="entry name" value="LCL_NRPS-like"/>
    <property type="match status" value="1"/>
</dbReference>
<feature type="domain" description="Carrier" evidence="7">
    <location>
        <begin position="3601"/>
        <end position="3675"/>
    </location>
</feature>
<dbReference type="Gene3D" id="3.40.50.12780">
    <property type="entry name" value="N-terminal domain of ligase-like"/>
    <property type="match status" value="1"/>
</dbReference>
<keyword evidence="9" id="KW-1185">Reference proteome</keyword>
<dbReference type="SUPFAM" id="SSF56801">
    <property type="entry name" value="Acetyl-CoA synthetase-like"/>
    <property type="match status" value="4"/>
</dbReference>
<dbReference type="FunFam" id="3.40.50.980:FF:000002">
    <property type="entry name" value="Enterobactin synthetase component F"/>
    <property type="match status" value="1"/>
</dbReference>
<dbReference type="EMBL" id="NKYE01000011">
    <property type="protein sequence ID" value="OZM71813.1"/>
    <property type="molecule type" value="Genomic_DNA"/>
</dbReference>
<dbReference type="PROSITE" id="PS00012">
    <property type="entry name" value="PHOSPHOPANTETHEINE"/>
    <property type="match status" value="4"/>
</dbReference>
<dbReference type="FunCoup" id="A0A263D050">
    <property type="interactions" value="3"/>
</dbReference>
<name>A0A263D050_9PSEU</name>
<dbReference type="InterPro" id="IPR025110">
    <property type="entry name" value="AMP-bd_C"/>
</dbReference>
<dbReference type="NCBIfam" id="TIGR01720">
    <property type="entry name" value="NRPS-para261"/>
    <property type="match status" value="3"/>
</dbReference>
<dbReference type="NCBIfam" id="TIGR01733">
    <property type="entry name" value="AA-adenyl-dom"/>
    <property type="match status" value="4"/>
</dbReference>
<feature type="compositionally biased region" description="Basic residues" evidence="6">
    <location>
        <begin position="68"/>
        <end position="88"/>
    </location>
</feature>
<dbReference type="Gene3D" id="3.30.559.30">
    <property type="entry name" value="Nonribosomal peptide synthetase, condensation domain"/>
    <property type="match status" value="7"/>
</dbReference>
<dbReference type="FunFam" id="3.30.300.30:FF:000015">
    <property type="entry name" value="Nonribosomal peptide synthase SidD"/>
    <property type="match status" value="1"/>
</dbReference>
<evidence type="ECO:0000256" key="5">
    <source>
        <dbReference type="ARBA" id="ARBA00023194"/>
    </source>
</evidence>
<dbReference type="InterPro" id="IPR036736">
    <property type="entry name" value="ACP-like_sf"/>
</dbReference>
<feature type="region of interest" description="Disordered" evidence="6">
    <location>
        <begin position="5075"/>
        <end position="5096"/>
    </location>
</feature>
<dbReference type="GO" id="GO:0047527">
    <property type="term" value="F:2,3-dihydroxybenzoate-serine ligase activity"/>
    <property type="evidence" value="ECO:0007669"/>
    <property type="project" value="TreeGrafter"/>
</dbReference>
<dbReference type="Pfam" id="PF13193">
    <property type="entry name" value="AMP-binding_C"/>
    <property type="match status" value="4"/>
</dbReference>
<dbReference type="FunFam" id="3.30.300.30:FF:000010">
    <property type="entry name" value="Enterobactin synthetase component F"/>
    <property type="match status" value="2"/>
</dbReference>
<evidence type="ECO:0000256" key="6">
    <source>
        <dbReference type="SAM" id="MobiDB-lite"/>
    </source>
</evidence>
<dbReference type="SMART" id="SM00823">
    <property type="entry name" value="PKS_PP"/>
    <property type="match status" value="4"/>
</dbReference>
<accession>A0A263D050</accession>
<feature type="domain" description="Carrier" evidence="7">
    <location>
        <begin position="2098"/>
        <end position="2172"/>
    </location>
</feature>
<dbReference type="InterPro" id="IPR001242">
    <property type="entry name" value="Condensation_dom"/>
</dbReference>
<dbReference type="InterPro" id="IPR020806">
    <property type="entry name" value="PKS_PP-bd"/>
</dbReference>
<dbReference type="InterPro" id="IPR023213">
    <property type="entry name" value="CAT-like_dom_sf"/>
</dbReference>
<dbReference type="GO" id="GO:0009239">
    <property type="term" value="P:enterobactin biosynthetic process"/>
    <property type="evidence" value="ECO:0007669"/>
    <property type="project" value="TreeGrafter"/>
</dbReference>
<evidence type="ECO:0000256" key="3">
    <source>
        <dbReference type="ARBA" id="ARBA00022553"/>
    </source>
</evidence>
<feature type="domain" description="Carrier" evidence="7">
    <location>
        <begin position="1068"/>
        <end position="1143"/>
    </location>
</feature>
<dbReference type="CDD" id="cd19543">
    <property type="entry name" value="DCL_NRPS"/>
    <property type="match status" value="1"/>
</dbReference>
<dbReference type="Gene3D" id="3.30.559.10">
    <property type="entry name" value="Chloramphenicol acetyltransferase-like domain"/>
    <property type="match status" value="7"/>
</dbReference>
<dbReference type="PANTHER" id="PTHR45527">
    <property type="entry name" value="NONRIBOSOMAL PEPTIDE SYNTHETASE"/>
    <property type="match status" value="1"/>
</dbReference>
<dbReference type="Gene3D" id="2.30.38.10">
    <property type="entry name" value="Luciferase, Domain 3"/>
    <property type="match status" value="3"/>
</dbReference>
<dbReference type="Pfam" id="PF00668">
    <property type="entry name" value="Condensation"/>
    <property type="match status" value="7"/>
</dbReference>
<dbReference type="InterPro" id="IPR009081">
    <property type="entry name" value="PP-bd_ACP"/>
</dbReference>
<dbReference type="InterPro" id="IPR042099">
    <property type="entry name" value="ANL_N_sf"/>
</dbReference>
<keyword evidence="3" id="KW-0597">Phosphoprotein</keyword>
<dbReference type="SUPFAM" id="SSF47336">
    <property type="entry name" value="ACP-like"/>
    <property type="match status" value="4"/>
</dbReference>
<dbReference type="Pfam" id="PF00501">
    <property type="entry name" value="AMP-binding"/>
    <property type="match status" value="4"/>
</dbReference>
<dbReference type="PROSITE" id="PS00455">
    <property type="entry name" value="AMP_BINDING"/>
    <property type="match status" value="4"/>
</dbReference>
<comment type="cofactor">
    <cofactor evidence="1">
        <name>pantetheine 4'-phosphate</name>
        <dbReference type="ChEBI" id="CHEBI:47942"/>
    </cofactor>
</comment>
<dbReference type="GO" id="GO:0043041">
    <property type="term" value="P:amino acid activation for nonribosomal peptide biosynthetic process"/>
    <property type="evidence" value="ECO:0007669"/>
    <property type="project" value="TreeGrafter"/>
</dbReference>
<keyword evidence="2" id="KW-0596">Phosphopantetheine</keyword>
<dbReference type="Gene3D" id="3.30.300.30">
    <property type="match status" value="4"/>
</dbReference>
<proteinExistence type="predicted"/>
<dbReference type="CDD" id="cd17646">
    <property type="entry name" value="A_NRPS_AB3403-like"/>
    <property type="match status" value="1"/>
</dbReference>